<evidence type="ECO:0000256" key="2">
    <source>
        <dbReference type="ARBA" id="ARBA00022448"/>
    </source>
</evidence>
<feature type="region of interest" description="Disordered" evidence="8">
    <location>
        <begin position="1"/>
        <end position="23"/>
    </location>
</feature>
<feature type="transmembrane region" description="Helical" evidence="7">
    <location>
        <begin position="136"/>
        <end position="158"/>
    </location>
</feature>
<keyword evidence="5 7" id="KW-1133">Transmembrane helix</keyword>
<evidence type="ECO:0000256" key="4">
    <source>
        <dbReference type="ARBA" id="ARBA00022692"/>
    </source>
</evidence>
<dbReference type="Proteomes" id="UP000682416">
    <property type="component" value="Chromosome"/>
</dbReference>
<keyword evidence="11" id="KW-1185">Reference proteome</keyword>
<dbReference type="CDD" id="cd06261">
    <property type="entry name" value="TM_PBP2"/>
    <property type="match status" value="1"/>
</dbReference>
<sequence length="308" mass="32858">MSENGMSKSARRDPAKKRKRSSADQTQLQTILIRFTRHRPAMISLVLLAVIALFAFVGPFLWAWDHTVYKEIPSNQPPSGAHPLGTSAAGHDVLGQLMRGAQQTLKVAFTVSLLSTAVGSVWGATAGYYGGRVDAFMMRVVDIFLIVPLLVAAAAIAGNSGAGTSWSAIALIISIFSWATIARVVRGVVLSLREQEFVEAARASGASAPWIILRHLLPNAAGPIIVAATLLVAVAILAEAGMSFLGLGIQLPDISLGQMIGSARTAVSTRPWLFYPPGVLLVLICLTINFIGDGLRDALDPRQTRVRR</sequence>
<keyword evidence="4 7" id="KW-0812">Transmembrane</keyword>
<evidence type="ECO:0000256" key="8">
    <source>
        <dbReference type="SAM" id="MobiDB-lite"/>
    </source>
</evidence>
<feature type="transmembrane region" description="Helical" evidence="7">
    <location>
        <begin position="164"/>
        <end position="185"/>
    </location>
</feature>
<dbReference type="RefSeq" id="WP_378735936.1">
    <property type="nucleotide sequence ID" value="NZ_CBDRIY010000029.1"/>
</dbReference>
<organism evidence="10 11">
    <name type="scientific">Nocardiopsis eucommiae</name>
    <dbReference type="NCBI Taxonomy" id="2831970"/>
    <lineage>
        <taxon>Bacteria</taxon>
        <taxon>Bacillati</taxon>
        <taxon>Actinomycetota</taxon>
        <taxon>Actinomycetes</taxon>
        <taxon>Streptosporangiales</taxon>
        <taxon>Nocardiopsidaceae</taxon>
        <taxon>Nocardiopsis</taxon>
    </lineage>
</organism>
<feature type="transmembrane region" description="Helical" evidence="7">
    <location>
        <begin position="272"/>
        <end position="292"/>
    </location>
</feature>
<dbReference type="InterPro" id="IPR000515">
    <property type="entry name" value="MetI-like"/>
</dbReference>
<name>A0A975LA59_9ACTN</name>
<evidence type="ECO:0000256" key="7">
    <source>
        <dbReference type="RuleBase" id="RU363032"/>
    </source>
</evidence>
<dbReference type="PANTHER" id="PTHR43386:SF1">
    <property type="entry name" value="D,D-DIPEPTIDE TRANSPORT SYSTEM PERMEASE PROTEIN DDPC-RELATED"/>
    <property type="match status" value="1"/>
</dbReference>
<keyword evidence="3" id="KW-1003">Cell membrane</keyword>
<dbReference type="InterPro" id="IPR050366">
    <property type="entry name" value="BP-dependent_transpt_permease"/>
</dbReference>
<evidence type="ECO:0000256" key="5">
    <source>
        <dbReference type="ARBA" id="ARBA00022989"/>
    </source>
</evidence>
<dbReference type="InterPro" id="IPR035906">
    <property type="entry name" value="MetI-like_sf"/>
</dbReference>
<dbReference type="SUPFAM" id="SSF161098">
    <property type="entry name" value="MetI-like"/>
    <property type="match status" value="1"/>
</dbReference>
<dbReference type="KEGG" id="nec:KGD82_25815"/>
<evidence type="ECO:0000313" key="10">
    <source>
        <dbReference type="EMBL" id="QVJ01422.1"/>
    </source>
</evidence>
<feature type="transmembrane region" description="Helical" evidence="7">
    <location>
        <begin position="107"/>
        <end position="129"/>
    </location>
</feature>
<evidence type="ECO:0000256" key="6">
    <source>
        <dbReference type="ARBA" id="ARBA00023136"/>
    </source>
</evidence>
<dbReference type="PROSITE" id="PS50928">
    <property type="entry name" value="ABC_TM1"/>
    <property type="match status" value="1"/>
</dbReference>
<feature type="transmembrane region" description="Helical" evidence="7">
    <location>
        <begin position="41"/>
        <end position="64"/>
    </location>
</feature>
<dbReference type="AlphaFoldDB" id="A0A975LA59"/>
<reference evidence="10" key="1">
    <citation type="submission" date="2021-05" db="EMBL/GenBank/DDBJ databases">
        <authorList>
            <person name="Kaiqin L."/>
            <person name="Jian G."/>
        </authorList>
    </citation>
    <scope>NUCLEOTIDE SEQUENCE</scope>
    <source>
        <strain evidence="10">HDS5</strain>
    </source>
</reference>
<keyword evidence="6 7" id="KW-0472">Membrane</keyword>
<dbReference type="Pfam" id="PF12911">
    <property type="entry name" value="OppC_N"/>
    <property type="match status" value="1"/>
</dbReference>
<comment type="similarity">
    <text evidence="7">Belongs to the binding-protein-dependent transport system permease family.</text>
</comment>
<dbReference type="PANTHER" id="PTHR43386">
    <property type="entry name" value="OLIGOPEPTIDE TRANSPORT SYSTEM PERMEASE PROTEIN APPC"/>
    <property type="match status" value="1"/>
</dbReference>
<dbReference type="Gene3D" id="1.10.3720.10">
    <property type="entry name" value="MetI-like"/>
    <property type="match status" value="1"/>
</dbReference>
<proteinExistence type="inferred from homology"/>
<evidence type="ECO:0000313" key="11">
    <source>
        <dbReference type="Proteomes" id="UP000682416"/>
    </source>
</evidence>
<evidence type="ECO:0000259" key="9">
    <source>
        <dbReference type="PROSITE" id="PS50928"/>
    </source>
</evidence>
<evidence type="ECO:0000256" key="3">
    <source>
        <dbReference type="ARBA" id="ARBA00022475"/>
    </source>
</evidence>
<feature type="transmembrane region" description="Helical" evidence="7">
    <location>
        <begin position="224"/>
        <end position="252"/>
    </location>
</feature>
<feature type="domain" description="ABC transmembrane type-1" evidence="9">
    <location>
        <begin position="101"/>
        <end position="292"/>
    </location>
</feature>
<keyword evidence="2 7" id="KW-0813">Transport</keyword>
<gene>
    <name evidence="10" type="ORF">KGD82_25815</name>
</gene>
<protein>
    <submittedName>
        <fullName evidence="10">ABC transporter permease</fullName>
    </submittedName>
</protein>
<comment type="subcellular location">
    <subcellularLocation>
        <location evidence="1 7">Cell membrane</location>
        <topology evidence="1 7">Multi-pass membrane protein</topology>
    </subcellularLocation>
</comment>
<dbReference type="EMBL" id="CP074402">
    <property type="protein sequence ID" value="QVJ01422.1"/>
    <property type="molecule type" value="Genomic_DNA"/>
</dbReference>
<dbReference type="Pfam" id="PF00528">
    <property type="entry name" value="BPD_transp_1"/>
    <property type="match status" value="1"/>
</dbReference>
<accession>A0A975LA59</accession>
<evidence type="ECO:0000256" key="1">
    <source>
        <dbReference type="ARBA" id="ARBA00004651"/>
    </source>
</evidence>
<dbReference type="GO" id="GO:0055085">
    <property type="term" value="P:transmembrane transport"/>
    <property type="evidence" value="ECO:0007669"/>
    <property type="project" value="InterPro"/>
</dbReference>
<dbReference type="InterPro" id="IPR025966">
    <property type="entry name" value="OppC_N"/>
</dbReference>
<dbReference type="GO" id="GO:0005886">
    <property type="term" value="C:plasma membrane"/>
    <property type="evidence" value="ECO:0007669"/>
    <property type="project" value="UniProtKB-SubCell"/>
</dbReference>